<protein>
    <submittedName>
        <fullName evidence="1">Uncharacterized protein</fullName>
    </submittedName>
</protein>
<evidence type="ECO:0000313" key="2">
    <source>
        <dbReference type="Proteomes" id="UP000198356"/>
    </source>
</evidence>
<dbReference type="Proteomes" id="UP000198356">
    <property type="component" value="Unassembled WGS sequence"/>
</dbReference>
<organism evidence="1 2">
    <name type="scientific">Granulicella rosea</name>
    <dbReference type="NCBI Taxonomy" id="474952"/>
    <lineage>
        <taxon>Bacteria</taxon>
        <taxon>Pseudomonadati</taxon>
        <taxon>Acidobacteriota</taxon>
        <taxon>Terriglobia</taxon>
        <taxon>Terriglobales</taxon>
        <taxon>Acidobacteriaceae</taxon>
        <taxon>Granulicella</taxon>
    </lineage>
</organism>
<evidence type="ECO:0000313" key="1">
    <source>
        <dbReference type="EMBL" id="SNS41102.1"/>
    </source>
</evidence>
<reference evidence="1 2" key="1">
    <citation type="submission" date="2017-06" db="EMBL/GenBank/DDBJ databases">
        <authorList>
            <person name="Kim H.J."/>
            <person name="Triplett B.A."/>
        </authorList>
    </citation>
    <scope>NUCLEOTIDE SEQUENCE [LARGE SCALE GENOMIC DNA]</scope>
    <source>
        <strain evidence="1 2">DSM 18704</strain>
    </source>
</reference>
<keyword evidence="2" id="KW-1185">Reference proteome</keyword>
<dbReference type="EMBL" id="FZOU01000001">
    <property type="protein sequence ID" value="SNS41102.1"/>
    <property type="molecule type" value="Genomic_DNA"/>
</dbReference>
<accession>A0A239EB10</accession>
<name>A0A239EB10_9BACT</name>
<dbReference type="AlphaFoldDB" id="A0A239EB10"/>
<gene>
    <name evidence="1" type="ORF">SAMN05421770_101859</name>
</gene>
<proteinExistence type="predicted"/>
<sequence>MVSGRSSIGKLDVRILAGNSRQSNRGFQLLSQKFGALCNPGKVLFRFHLAGCYSNFTA</sequence>